<evidence type="ECO:0000259" key="1">
    <source>
        <dbReference type="Pfam" id="PF24204"/>
    </source>
</evidence>
<dbReference type="KEGG" id="vg:65108409"/>
<dbReference type="Proteomes" id="UP000250157">
    <property type="component" value="Segment"/>
</dbReference>
<dbReference type="RefSeq" id="YP_010090917.1">
    <property type="nucleotide sequence ID" value="NC_055721.1"/>
</dbReference>
<dbReference type="InterPro" id="IPR055851">
    <property type="entry name" value="DUF7428"/>
</dbReference>
<keyword evidence="3" id="KW-1185">Reference proteome</keyword>
<sequence>MILFVQVSDAKRLSQSLQSNPMIEVGNITVNAGMMICEIDAPDFIEFPEWVKVIK</sequence>
<proteinExistence type="predicted"/>
<reference evidence="2 3" key="1">
    <citation type="submission" date="2018-02" db="EMBL/GenBank/DDBJ databases">
        <title>Full genome sequencing of a novel polyvalent bacteriophage as one of T4-Family member.</title>
        <authorList>
            <person name="Kawasaki T."/>
            <person name="Saad A.M."/>
            <person name="Yamada T."/>
        </authorList>
    </citation>
    <scope>NUCLEOTIDE SEQUENCE [LARGE SCALE GENOMIC DNA]</scope>
    <source>
        <strain evidence="2 3">EcS1</strain>
    </source>
</reference>
<dbReference type="GeneID" id="65108409"/>
<dbReference type="Pfam" id="PF24204">
    <property type="entry name" value="DUF7428"/>
    <property type="match status" value="1"/>
</dbReference>
<name>A0A2Z5ZC86_9CAUD</name>
<protein>
    <recommendedName>
        <fullName evidence="1">DUF7428 domain-containing protein</fullName>
    </recommendedName>
</protein>
<feature type="domain" description="DUF7428" evidence="1">
    <location>
        <begin position="1"/>
        <end position="55"/>
    </location>
</feature>
<organism evidence="2 3">
    <name type="scientific">Escherichia phage EcS1</name>
    <dbReference type="NCBI Taxonomy" id="2083276"/>
    <lineage>
        <taxon>Viruses</taxon>
        <taxon>Duplodnaviria</taxon>
        <taxon>Heunggongvirae</taxon>
        <taxon>Uroviricota</taxon>
        <taxon>Caudoviricetes</taxon>
        <taxon>Pantevenvirales</taxon>
        <taxon>Straboviridae</taxon>
        <taxon>Tevenvirinae</taxon>
        <taxon>Kagamiyamavirus</taxon>
        <taxon>Kagamiyamavirus ecs1</taxon>
    </lineage>
</organism>
<evidence type="ECO:0000313" key="2">
    <source>
        <dbReference type="EMBL" id="BBC78270.1"/>
    </source>
</evidence>
<evidence type="ECO:0000313" key="3">
    <source>
        <dbReference type="Proteomes" id="UP000250157"/>
    </source>
</evidence>
<dbReference type="EMBL" id="LC371242">
    <property type="protein sequence ID" value="BBC78270.1"/>
    <property type="molecule type" value="Genomic_DNA"/>
</dbReference>
<accession>A0A2Z5ZC86</accession>